<dbReference type="EMBL" id="LN899820">
    <property type="protein sequence ID" value="CUV57425.1"/>
    <property type="molecule type" value="Genomic_DNA"/>
</dbReference>
<keyword evidence="1" id="KW-0732">Signal</keyword>
<evidence type="ECO:0000313" key="4">
    <source>
        <dbReference type="EMBL" id="CUV30059.1"/>
    </source>
</evidence>
<dbReference type="PATRIC" id="fig|305.107.peg.688"/>
<name>A0A0K1ZHB1_RALSL</name>
<evidence type="ECO:0000313" key="3">
    <source>
        <dbReference type="EMBL" id="CUV18906.1"/>
    </source>
</evidence>
<gene>
    <name evidence="6" type="ORF">LH706_03135</name>
    <name evidence="3" type="ORF">PSS4_v1_820028</name>
    <name evidence="2" type="ORF">RSP824_02415</name>
    <name evidence="4" type="ORF">RUN1985_v1_590021</name>
    <name evidence="5" type="ORF">RUN215_v1_1320019</name>
</gene>
<dbReference type="EMBL" id="LN899824">
    <property type="protein sequence ID" value="CUV30059.1"/>
    <property type="molecule type" value="Genomic_DNA"/>
</dbReference>
<dbReference type="Pfam" id="PF05494">
    <property type="entry name" value="MlaC"/>
    <property type="match status" value="1"/>
</dbReference>
<feature type="signal peptide" evidence="1">
    <location>
        <begin position="1"/>
        <end position="26"/>
    </location>
</feature>
<sequence length="211" mass="23272">MFKKLLHSLFAGLTFMAAVAAVPAHAQEADAQTTVKTAVDDVLATIKGDSDLRSGNMQKVFQLVDQKIVPRADFKRTTQIAMGRFWSQATPEQQQQIQDGFKTLLVRTYAGALANVRNQTVSYKPFRAAADDTDVVVRSTVNNNGEPVALDYRMEKSANGWKVYDINISGLWLSETYKNQFAEVISKRGGVSGLVQFLDERNAQLAKGPAK</sequence>
<evidence type="ECO:0000256" key="1">
    <source>
        <dbReference type="SAM" id="SignalP"/>
    </source>
</evidence>
<dbReference type="Gene3D" id="3.10.450.50">
    <property type="match status" value="1"/>
</dbReference>
<evidence type="ECO:0000313" key="5">
    <source>
        <dbReference type="EMBL" id="CUV57425.1"/>
    </source>
</evidence>
<dbReference type="EMBL" id="CP085043">
    <property type="protein sequence ID" value="UZF15466.1"/>
    <property type="molecule type" value="Genomic_DNA"/>
</dbReference>
<reference evidence="6" key="4">
    <citation type="submission" date="2021-10" db="EMBL/GenBank/DDBJ databases">
        <title>Complete genome sequences of five Ralstonia solancearum strains isolated from sunflower.</title>
        <authorList>
            <person name="She X."/>
            <person name="He Z."/>
        </authorList>
    </citation>
    <scope>NUCLEOTIDE SEQUENCE</scope>
    <source>
        <strain evidence="6">RS638</strain>
    </source>
</reference>
<dbReference type="Gene3D" id="1.10.10.640">
    <property type="entry name" value="phospholipid-binding protein"/>
    <property type="match status" value="1"/>
</dbReference>
<dbReference type="PIRSF" id="PIRSF004649">
    <property type="entry name" value="MlaC"/>
    <property type="match status" value="1"/>
</dbReference>
<evidence type="ECO:0000313" key="6">
    <source>
        <dbReference type="EMBL" id="UZF15466.1"/>
    </source>
</evidence>
<organism evidence="4">
    <name type="scientific">Ralstonia solanacearum</name>
    <name type="common">Pseudomonas solanacearum</name>
    <dbReference type="NCBI Taxonomy" id="305"/>
    <lineage>
        <taxon>Bacteria</taxon>
        <taxon>Pseudomonadati</taxon>
        <taxon>Pseudomonadota</taxon>
        <taxon>Betaproteobacteria</taxon>
        <taxon>Burkholderiales</taxon>
        <taxon>Burkholderiaceae</taxon>
        <taxon>Ralstonia</taxon>
        <taxon>Ralstonia solanacearum species complex</taxon>
    </lineage>
</organism>
<proteinExistence type="predicted"/>
<reference evidence="4" key="1">
    <citation type="submission" date="2015-10" db="EMBL/GenBank/DDBJ databases">
        <authorList>
            <person name="Gilbert D.G."/>
        </authorList>
    </citation>
    <scope>NUCLEOTIDE SEQUENCE</scope>
    <source>
        <strain evidence="4">Phyl III-seqv23</strain>
    </source>
</reference>
<dbReference type="InterPro" id="IPR008869">
    <property type="entry name" value="MlaC/ttg2D"/>
</dbReference>
<accession>A0A0K1ZHB1</accession>
<protein>
    <submittedName>
        <fullName evidence="2">Phospholipid-binding protein MlaC</fullName>
    </submittedName>
    <submittedName>
        <fullName evidence="4">Putative signal peptide protein</fullName>
    </submittedName>
</protein>
<reference evidence="7" key="3">
    <citation type="submission" date="2018-01" db="EMBL/GenBank/DDBJ databases">
        <title>Raltonia solanacearum P824 infects blueberry.</title>
        <authorList>
            <person name="Bocsanczy A.M."/>
            <person name="Norman D.J."/>
        </authorList>
    </citation>
    <scope>NUCLEOTIDE SEQUENCE [LARGE SCALE GENOMIC DNA]</scope>
    <source>
        <strain evidence="7">P824</strain>
    </source>
</reference>
<dbReference type="PANTHER" id="PTHR36573:SF1">
    <property type="entry name" value="INTERMEMBRANE PHOSPHOLIPID TRANSPORT SYSTEM BINDING PROTEIN MLAC"/>
    <property type="match status" value="1"/>
</dbReference>
<feature type="chain" id="PRO_5014231659" evidence="1">
    <location>
        <begin position="27"/>
        <end position="211"/>
    </location>
</feature>
<dbReference type="Proteomes" id="UP000262427">
    <property type="component" value="Chromosome CM"/>
</dbReference>
<reference evidence="2" key="2">
    <citation type="submission" date="2018-01" db="EMBL/GenBank/DDBJ databases">
        <title>Ralstonia pseudosolanacearum P824 infects blueberry.</title>
        <authorList>
            <person name="Bocsanczy A.M."/>
            <person name="Norman D.J."/>
        </authorList>
    </citation>
    <scope>NUCLEOTIDE SEQUENCE</scope>
    <source>
        <strain evidence="2">P824</strain>
    </source>
</reference>
<dbReference type="PANTHER" id="PTHR36573">
    <property type="entry name" value="INTERMEMBRANE PHOSPHOLIPID TRANSPORT SYSTEM BINDING PROTEIN MLAC"/>
    <property type="match status" value="1"/>
</dbReference>
<evidence type="ECO:0000313" key="7">
    <source>
        <dbReference type="Proteomes" id="UP000262427"/>
    </source>
</evidence>
<dbReference type="SMR" id="A0A0K1ZHB1"/>
<dbReference type="AlphaFoldDB" id="A0A0K1ZHB1"/>
<evidence type="ECO:0000313" key="2">
    <source>
        <dbReference type="EMBL" id="AYA45424.1"/>
    </source>
</evidence>
<dbReference type="EMBL" id="CP025741">
    <property type="protein sequence ID" value="AYA45424.1"/>
    <property type="molecule type" value="Genomic_DNA"/>
</dbReference>
<dbReference type="EMBL" id="LN899821">
    <property type="protein sequence ID" value="CUV18906.1"/>
    <property type="molecule type" value="Genomic_DNA"/>
</dbReference>